<dbReference type="InterPro" id="IPR016039">
    <property type="entry name" value="Thiolase-like"/>
</dbReference>
<proteinExistence type="inferred from homology"/>
<evidence type="ECO:0000256" key="2">
    <source>
        <dbReference type="ARBA" id="ARBA00012705"/>
    </source>
</evidence>
<dbReference type="Pfam" id="PF00108">
    <property type="entry name" value="Thiolase_N"/>
    <property type="match status" value="1"/>
</dbReference>
<sequence length="190" mass="21738">MRASLSYNVPAYTVNMVCGFGLKAIQLATETIETGEAEVIVAVSMESMSRALYLLPEARGGFRMGHQTVLDSMILDGLWVLSMTCIWALRQKTSPSVMRLREMCKIDLLYRAKQRRLRPWSAVSSSKRFSRWPLEMNVEKRCGRYADNFLRVVRESLRKSGYVDKDIDYIGILHIKTSAHDLMLRELGLP</sequence>
<evidence type="ECO:0000256" key="4">
    <source>
        <dbReference type="ARBA" id="ARBA00023315"/>
    </source>
</evidence>
<dbReference type="Gene3D" id="3.40.47.10">
    <property type="match status" value="1"/>
</dbReference>
<accession>A0A2R6Y1W9</accession>
<gene>
    <name evidence="7" type="ORF">BSOLF_2813</name>
</gene>
<dbReference type="AlphaFoldDB" id="A0A2R6Y1W9"/>
<dbReference type="Proteomes" id="UP000244338">
    <property type="component" value="Unassembled WGS sequence"/>
</dbReference>
<keyword evidence="4" id="KW-0012">Acyltransferase</keyword>
<evidence type="ECO:0000256" key="1">
    <source>
        <dbReference type="ARBA" id="ARBA00010982"/>
    </source>
</evidence>
<dbReference type="PANTHER" id="PTHR18919:SF107">
    <property type="entry name" value="ACETYL-COA ACETYLTRANSFERASE, CYTOSOLIC"/>
    <property type="match status" value="1"/>
</dbReference>
<dbReference type="InterPro" id="IPR020616">
    <property type="entry name" value="Thiolase_N"/>
</dbReference>
<evidence type="ECO:0000256" key="3">
    <source>
        <dbReference type="ARBA" id="ARBA00022679"/>
    </source>
</evidence>
<dbReference type="SUPFAM" id="SSF53901">
    <property type="entry name" value="Thiolase-like"/>
    <property type="match status" value="1"/>
</dbReference>
<comment type="similarity">
    <text evidence="1">Belongs to the thiolase-like superfamily. Thiolase family.</text>
</comment>
<dbReference type="EMBL" id="PEBX01000022">
    <property type="protein sequence ID" value="PTQ56663.1"/>
    <property type="molecule type" value="Genomic_DNA"/>
</dbReference>
<dbReference type="GO" id="GO:0003985">
    <property type="term" value="F:acetyl-CoA C-acetyltransferase activity"/>
    <property type="evidence" value="ECO:0007669"/>
    <property type="project" value="UniProtKB-EC"/>
</dbReference>
<keyword evidence="3" id="KW-0808">Transferase</keyword>
<comment type="caution">
    <text evidence="7">The sequence shown here is derived from an EMBL/GenBank/DDBJ whole genome shotgun (WGS) entry which is preliminary data.</text>
</comment>
<dbReference type="PANTHER" id="PTHR18919">
    <property type="entry name" value="ACETYL-COA C-ACYLTRANSFERASE"/>
    <property type="match status" value="1"/>
</dbReference>
<name>A0A2R6Y1W9_9BACL</name>
<dbReference type="EC" id="2.3.1.9" evidence="2"/>
<reference evidence="8" key="1">
    <citation type="journal article" date="2018" name="Sci. Rep.">
        <title>Lignite coal burning seam in the remote Altai Mountains harbors a hydrogen-driven thermophilic microbial community.</title>
        <authorList>
            <person name="Kadnikov V.V."/>
            <person name="Mardanov A.V."/>
            <person name="Ivasenko D.A."/>
            <person name="Antsiferov D.V."/>
            <person name="Beletsky A.V."/>
            <person name="Karnachuk O.V."/>
            <person name="Ravin N.V."/>
        </authorList>
    </citation>
    <scope>NUCLEOTIDE SEQUENCE [LARGE SCALE GENOMIC DNA]</scope>
</reference>
<organism evidence="7 8">
    <name type="scientific">Candidatus Carbonibacillus altaicus</name>
    <dbReference type="NCBI Taxonomy" id="2163959"/>
    <lineage>
        <taxon>Bacteria</taxon>
        <taxon>Bacillati</taxon>
        <taxon>Bacillota</taxon>
        <taxon>Bacilli</taxon>
        <taxon>Bacillales</taxon>
        <taxon>Candidatus Carbonibacillus</taxon>
    </lineage>
</organism>
<evidence type="ECO:0000256" key="5">
    <source>
        <dbReference type="ARBA" id="ARBA00030755"/>
    </source>
</evidence>
<evidence type="ECO:0000313" key="7">
    <source>
        <dbReference type="EMBL" id="PTQ56663.1"/>
    </source>
</evidence>
<evidence type="ECO:0000313" key="8">
    <source>
        <dbReference type="Proteomes" id="UP000244338"/>
    </source>
</evidence>
<feature type="domain" description="Thiolase N-terminal" evidence="6">
    <location>
        <begin position="2"/>
        <end position="84"/>
    </location>
</feature>
<evidence type="ECO:0000259" key="6">
    <source>
        <dbReference type="Pfam" id="PF00108"/>
    </source>
</evidence>
<protein>
    <recommendedName>
        <fullName evidence="2">acetyl-CoA C-acetyltransferase</fullName>
        <ecNumber evidence="2">2.3.1.9</ecNumber>
    </recommendedName>
    <alternativeName>
        <fullName evidence="5">Acetoacetyl-CoA thiolase</fullName>
    </alternativeName>
</protein>